<feature type="transmembrane region" description="Helical" evidence="6">
    <location>
        <begin position="176"/>
        <end position="194"/>
    </location>
</feature>
<evidence type="ECO:0000256" key="6">
    <source>
        <dbReference type="SAM" id="Phobius"/>
    </source>
</evidence>
<gene>
    <name evidence="7" type="ORF">ENO26_09935</name>
</gene>
<proteinExistence type="predicted"/>
<organism evidence="7">
    <name type="scientific">Ignisphaera aggregans</name>
    <dbReference type="NCBI Taxonomy" id="334771"/>
    <lineage>
        <taxon>Archaea</taxon>
        <taxon>Thermoproteota</taxon>
        <taxon>Thermoprotei</taxon>
        <taxon>Desulfurococcales</taxon>
        <taxon>Desulfurococcaceae</taxon>
        <taxon>Ignisphaera</taxon>
    </lineage>
</organism>
<dbReference type="Pfam" id="PF01810">
    <property type="entry name" value="LysE"/>
    <property type="match status" value="1"/>
</dbReference>
<feature type="transmembrane region" description="Helical" evidence="6">
    <location>
        <begin position="30"/>
        <end position="51"/>
    </location>
</feature>
<protein>
    <submittedName>
        <fullName evidence="7">LysE family translocator</fullName>
    </submittedName>
</protein>
<evidence type="ECO:0000256" key="4">
    <source>
        <dbReference type="ARBA" id="ARBA00022989"/>
    </source>
</evidence>
<comment type="caution">
    <text evidence="7">The sequence shown here is derived from an EMBL/GenBank/DDBJ whole genome shotgun (WGS) entry which is preliminary data.</text>
</comment>
<keyword evidence="4 6" id="KW-1133">Transmembrane helix</keyword>
<dbReference type="InterPro" id="IPR001123">
    <property type="entry name" value="LeuE-type"/>
</dbReference>
<feature type="transmembrane region" description="Helical" evidence="6">
    <location>
        <begin position="63"/>
        <end position="81"/>
    </location>
</feature>
<evidence type="ECO:0000256" key="3">
    <source>
        <dbReference type="ARBA" id="ARBA00022692"/>
    </source>
</evidence>
<sequence length="204" mass="22797">MITPSGALSPGPLTVATMTLGTRGGWRSGILVALGHMLFELPYVVMLTVAFNSMKMFLESFNIFILYAGVAIILYFAYMLLHDALKGIRMNDYKNTSKISRNPIVIGFTFTAFNVFFLMWWLSIGMSLVSRIFEVGIATIAIIYPVHVWMDFAWLSLVAEASKHGTRLLSETGYRILMALFGVLMMLFAANILLKNFLGFSILP</sequence>
<accession>A0A7J2U6F1</accession>
<keyword evidence="5 6" id="KW-0472">Membrane</keyword>
<evidence type="ECO:0000313" key="7">
    <source>
        <dbReference type="EMBL" id="HEM67863.1"/>
    </source>
</evidence>
<dbReference type="EMBL" id="DSEU01000070">
    <property type="protein sequence ID" value="HEM67863.1"/>
    <property type="molecule type" value="Genomic_DNA"/>
</dbReference>
<keyword evidence="2" id="KW-1003">Cell membrane</keyword>
<keyword evidence="3 6" id="KW-0812">Transmembrane</keyword>
<name>A0A7J2U6F1_9CREN</name>
<dbReference type="PANTHER" id="PTHR38825">
    <property type="entry name" value="LYSINE EXPORTER PROTEIN (LYSE/YGGA)"/>
    <property type="match status" value="1"/>
</dbReference>
<feature type="transmembrane region" description="Helical" evidence="6">
    <location>
        <begin position="102"/>
        <end position="123"/>
    </location>
</feature>
<evidence type="ECO:0000256" key="5">
    <source>
        <dbReference type="ARBA" id="ARBA00023136"/>
    </source>
</evidence>
<dbReference type="GO" id="GO:0006865">
    <property type="term" value="P:amino acid transport"/>
    <property type="evidence" value="ECO:0007669"/>
    <property type="project" value="InterPro"/>
</dbReference>
<comment type="subcellular location">
    <subcellularLocation>
        <location evidence="1">Cell membrane</location>
        <topology evidence="1">Multi-pass membrane protein</topology>
    </subcellularLocation>
</comment>
<dbReference type="PANTHER" id="PTHR38825:SF1">
    <property type="entry name" value="TRANSPORTER, LYSE FAMILY"/>
    <property type="match status" value="1"/>
</dbReference>
<evidence type="ECO:0000256" key="1">
    <source>
        <dbReference type="ARBA" id="ARBA00004651"/>
    </source>
</evidence>
<dbReference type="AlphaFoldDB" id="A0A7J2U6F1"/>
<dbReference type="GO" id="GO:0005886">
    <property type="term" value="C:plasma membrane"/>
    <property type="evidence" value="ECO:0007669"/>
    <property type="project" value="UniProtKB-SubCell"/>
</dbReference>
<evidence type="ECO:0000256" key="2">
    <source>
        <dbReference type="ARBA" id="ARBA00022475"/>
    </source>
</evidence>
<feature type="transmembrane region" description="Helical" evidence="6">
    <location>
        <begin position="135"/>
        <end position="155"/>
    </location>
</feature>
<reference evidence="7" key="1">
    <citation type="journal article" date="2020" name="mSystems">
        <title>Genome- and Community-Level Interaction Insights into Carbon Utilization and Element Cycling Functions of Hydrothermarchaeota in Hydrothermal Sediment.</title>
        <authorList>
            <person name="Zhou Z."/>
            <person name="Liu Y."/>
            <person name="Xu W."/>
            <person name="Pan J."/>
            <person name="Luo Z.H."/>
            <person name="Li M."/>
        </authorList>
    </citation>
    <scope>NUCLEOTIDE SEQUENCE [LARGE SCALE GENOMIC DNA]</scope>
    <source>
        <strain evidence="7">SpSt-125</strain>
    </source>
</reference>